<sequence>MDNNNINMAPVVEVRSTGDVHDDPIHAICNNHLGFNRLSIINFTNTAMRSRASHQSSSAESAVHCKSSKYCFGEGWTVLNPADQESH</sequence>
<protein>
    <submittedName>
        <fullName evidence="1">Uncharacterized protein</fullName>
    </submittedName>
</protein>
<reference evidence="1 2" key="1">
    <citation type="submission" date="2019-05" db="EMBL/GenBank/DDBJ databases">
        <title>Emergence of the Ug99 lineage of the wheat stem rust pathogen through somatic hybridization.</title>
        <authorList>
            <person name="Li F."/>
            <person name="Upadhyaya N.M."/>
            <person name="Sperschneider J."/>
            <person name="Matny O."/>
            <person name="Nguyen-Phuc H."/>
            <person name="Mago R."/>
            <person name="Raley C."/>
            <person name="Miller M.E."/>
            <person name="Silverstein K.A.T."/>
            <person name="Henningsen E."/>
            <person name="Hirsch C.D."/>
            <person name="Visser B."/>
            <person name="Pretorius Z.A."/>
            <person name="Steffenson B.J."/>
            <person name="Schwessinger B."/>
            <person name="Dodds P.N."/>
            <person name="Figueroa M."/>
        </authorList>
    </citation>
    <scope>NUCLEOTIDE SEQUENCE [LARGE SCALE GENOMIC DNA]</scope>
    <source>
        <strain evidence="1 2">Ug99</strain>
    </source>
</reference>
<evidence type="ECO:0000313" key="1">
    <source>
        <dbReference type="EMBL" id="KAA1128741.1"/>
    </source>
</evidence>
<organism evidence="1 2">
    <name type="scientific">Puccinia graminis f. sp. tritici</name>
    <dbReference type="NCBI Taxonomy" id="56615"/>
    <lineage>
        <taxon>Eukaryota</taxon>
        <taxon>Fungi</taxon>
        <taxon>Dikarya</taxon>
        <taxon>Basidiomycota</taxon>
        <taxon>Pucciniomycotina</taxon>
        <taxon>Pucciniomycetes</taxon>
        <taxon>Pucciniales</taxon>
        <taxon>Pucciniaceae</taxon>
        <taxon>Puccinia</taxon>
    </lineage>
</organism>
<comment type="caution">
    <text evidence="1">The sequence shown here is derived from an EMBL/GenBank/DDBJ whole genome shotgun (WGS) entry which is preliminary data.</text>
</comment>
<evidence type="ECO:0000313" key="2">
    <source>
        <dbReference type="Proteomes" id="UP000325313"/>
    </source>
</evidence>
<dbReference type="EMBL" id="VDEP01000139">
    <property type="protein sequence ID" value="KAA1128741.1"/>
    <property type="molecule type" value="Genomic_DNA"/>
</dbReference>
<gene>
    <name evidence="1" type="ORF">PGTUg99_009064</name>
</gene>
<dbReference type="Proteomes" id="UP000325313">
    <property type="component" value="Unassembled WGS sequence"/>
</dbReference>
<name>A0A5B0RS17_PUCGR</name>
<proteinExistence type="predicted"/>
<dbReference type="AlphaFoldDB" id="A0A5B0RS17"/>
<accession>A0A5B0RS17</accession>